<sequence length="320" mass="35647">MSAYATPHPFPVDGIPREGKNFPDLTAVLQQLDPHTCAIGEHSDLFRAKRSDNEKPQHVLAVKVLRAGSNGNATFNANFQKKLVLLGDTLGRLKHDNIARLYGVTYGFGRLPGVVMDFYDNSVVSYMAKFPVENDDKLKWVKQIASALKYLHRQSPPIVHGDIRGANIFIDSTSKKCLLADTSMALATDTPEFTSMKSPATCRWAAPELMDFRQPHVEGSPDPAPSTQTDVFSFAMTAIEIFSGSPPFKQKKNDSSVIFLILNGERPELPEFVQARPYLSKVIEGCWRKEPKSRMTMSSVCWKLGLTSYLSYALERVGLF</sequence>
<dbReference type="Pfam" id="PF07714">
    <property type="entry name" value="PK_Tyr_Ser-Thr"/>
    <property type="match status" value="1"/>
</dbReference>
<gene>
    <name evidence="6" type="ORF">D9611_014498</name>
</gene>
<keyword evidence="3" id="KW-0418">Kinase</keyword>
<dbReference type="EMBL" id="JAACJK010000075">
    <property type="protein sequence ID" value="KAF5334185.1"/>
    <property type="molecule type" value="Genomic_DNA"/>
</dbReference>
<accession>A0A8H5C2W4</accession>
<keyword evidence="1" id="KW-0808">Transferase</keyword>
<keyword evidence="7" id="KW-1185">Reference proteome</keyword>
<evidence type="ECO:0000313" key="7">
    <source>
        <dbReference type="Proteomes" id="UP000541558"/>
    </source>
</evidence>
<proteinExistence type="predicted"/>
<dbReference type="SUPFAM" id="SSF56112">
    <property type="entry name" value="Protein kinase-like (PK-like)"/>
    <property type="match status" value="1"/>
</dbReference>
<dbReference type="PANTHER" id="PTHR44329">
    <property type="entry name" value="SERINE/THREONINE-PROTEIN KINASE TNNI3K-RELATED"/>
    <property type="match status" value="1"/>
</dbReference>
<feature type="domain" description="Protein kinase" evidence="5">
    <location>
        <begin position="31"/>
        <end position="310"/>
    </location>
</feature>
<keyword evidence="4" id="KW-0067">ATP-binding</keyword>
<dbReference type="InterPro" id="IPR000719">
    <property type="entry name" value="Prot_kinase_dom"/>
</dbReference>
<dbReference type="AlphaFoldDB" id="A0A8H5C2W4"/>
<evidence type="ECO:0000256" key="1">
    <source>
        <dbReference type="ARBA" id="ARBA00022679"/>
    </source>
</evidence>
<dbReference type="InterPro" id="IPR001245">
    <property type="entry name" value="Ser-Thr/Tyr_kinase_cat_dom"/>
</dbReference>
<dbReference type="InterPro" id="IPR008266">
    <property type="entry name" value="Tyr_kinase_AS"/>
</dbReference>
<evidence type="ECO:0000256" key="2">
    <source>
        <dbReference type="ARBA" id="ARBA00022741"/>
    </source>
</evidence>
<name>A0A8H5C2W4_9AGAR</name>
<dbReference type="InterPro" id="IPR051681">
    <property type="entry name" value="Ser/Thr_Kinases-Pseudokinases"/>
</dbReference>
<dbReference type="GO" id="GO:0005524">
    <property type="term" value="F:ATP binding"/>
    <property type="evidence" value="ECO:0007669"/>
    <property type="project" value="UniProtKB-KW"/>
</dbReference>
<evidence type="ECO:0000259" key="5">
    <source>
        <dbReference type="PROSITE" id="PS50011"/>
    </source>
</evidence>
<evidence type="ECO:0000313" key="6">
    <source>
        <dbReference type="EMBL" id="KAF5334185.1"/>
    </source>
</evidence>
<keyword evidence="2" id="KW-0547">Nucleotide-binding</keyword>
<dbReference type="PROSITE" id="PS50011">
    <property type="entry name" value="PROTEIN_KINASE_DOM"/>
    <property type="match status" value="1"/>
</dbReference>
<comment type="caution">
    <text evidence="6">The sequence shown here is derived from an EMBL/GenBank/DDBJ whole genome shotgun (WGS) entry which is preliminary data.</text>
</comment>
<dbReference type="PANTHER" id="PTHR44329:SF288">
    <property type="entry name" value="MITOGEN-ACTIVATED PROTEIN KINASE KINASE KINASE 20"/>
    <property type="match status" value="1"/>
</dbReference>
<dbReference type="Gene3D" id="1.10.510.10">
    <property type="entry name" value="Transferase(Phosphotransferase) domain 1"/>
    <property type="match status" value="1"/>
</dbReference>
<reference evidence="6 7" key="1">
    <citation type="journal article" date="2020" name="ISME J.">
        <title>Uncovering the hidden diversity of litter-decomposition mechanisms in mushroom-forming fungi.</title>
        <authorList>
            <person name="Floudas D."/>
            <person name="Bentzer J."/>
            <person name="Ahren D."/>
            <person name="Johansson T."/>
            <person name="Persson P."/>
            <person name="Tunlid A."/>
        </authorList>
    </citation>
    <scope>NUCLEOTIDE SEQUENCE [LARGE SCALE GENOMIC DNA]</scope>
    <source>
        <strain evidence="6 7">CBS 175.51</strain>
    </source>
</reference>
<dbReference type="GO" id="GO:0004674">
    <property type="term" value="F:protein serine/threonine kinase activity"/>
    <property type="evidence" value="ECO:0007669"/>
    <property type="project" value="TreeGrafter"/>
</dbReference>
<dbReference type="InterPro" id="IPR011009">
    <property type="entry name" value="Kinase-like_dom_sf"/>
</dbReference>
<dbReference type="OrthoDB" id="538607at2759"/>
<evidence type="ECO:0000256" key="4">
    <source>
        <dbReference type="ARBA" id="ARBA00022840"/>
    </source>
</evidence>
<organism evidence="6 7">
    <name type="scientific">Ephemerocybe angulata</name>
    <dbReference type="NCBI Taxonomy" id="980116"/>
    <lineage>
        <taxon>Eukaryota</taxon>
        <taxon>Fungi</taxon>
        <taxon>Dikarya</taxon>
        <taxon>Basidiomycota</taxon>
        <taxon>Agaricomycotina</taxon>
        <taxon>Agaricomycetes</taxon>
        <taxon>Agaricomycetidae</taxon>
        <taxon>Agaricales</taxon>
        <taxon>Agaricineae</taxon>
        <taxon>Psathyrellaceae</taxon>
        <taxon>Ephemerocybe</taxon>
    </lineage>
</organism>
<dbReference type="Proteomes" id="UP000541558">
    <property type="component" value="Unassembled WGS sequence"/>
</dbReference>
<evidence type="ECO:0000256" key="3">
    <source>
        <dbReference type="ARBA" id="ARBA00022777"/>
    </source>
</evidence>
<protein>
    <recommendedName>
        <fullName evidence="5">Protein kinase domain-containing protein</fullName>
    </recommendedName>
</protein>
<dbReference type="PROSITE" id="PS00109">
    <property type="entry name" value="PROTEIN_KINASE_TYR"/>
    <property type="match status" value="1"/>
</dbReference>